<keyword evidence="1" id="KW-0732">Signal</keyword>
<dbReference type="Proteomes" id="UP000708208">
    <property type="component" value="Unassembled WGS sequence"/>
</dbReference>
<name>A0A8J2JY36_9HEXA</name>
<dbReference type="OrthoDB" id="504708at2759"/>
<keyword evidence="4" id="KW-1185">Reference proteome</keyword>
<gene>
    <name evidence="3" type="ORF">AFUS01_LOCUS5738</name>
</gene>
<feature type="chain" id="PRO_5035154796" description="EGF-like domain-containing protein" evidence="1">
    <location>
        <begin position="18"/>
        <end position="341"/>
    </location>
</feature>
<evidence type="ECO:0000313" key="4">
    <source>
        <dbReference type="Proteomes" id="UP000708208"/>
    </source>
</evidence>
<feature type="domain" description="EGF-like" evidence="2">
    <location>
        <begin position="306"/>
        <end position="320"/>
    </location>
</feature>
<proteinExistence type="predicted"/>
<evidence type="ECO:0000256" key="1">
    <source>
        <dbReference type="SAM" id="SignalP"/>
    </source>
</evidence>
<dbReference type="PROSITE" id="PS01186">
    <property type="entry name" value="EGF_2"/>
    <property type="match status" value="1"/>
</dbReference>
<protein>
    <recommendedName>
        <fullName evidence="2">EGF-like domain-containing protein</fullName>
    </recommendedName>
</protein>
<sequence>MSSTLLIVALVLQTCTSQRTATTIKDASEKTNGNWIGQYQYLARANGGGGYESYCNEKLNLTCDTKALLHCHRNRCTCLHHEEMIFDAIKGQCVVKAGGKCVYGREELNPDLRLKTIDCVLNGYCNRDNGLCHCSPRHYNSLNVSCVQQKTFDQACHFDTECREDYHLRCVTGFCQCDPNVSTRHRKYEICLGVPGEKAIDGNCIEFSEPISFSPLIPTRCQCNEGYTRGADKKCHGSLNQACTVDSLCQPSLTCVQGTCKCPFHSYQIYDPSKETCLSDAYGPCNSSSDCVLTAFCNTTGLYNQCECKPGYIVGSSRRCEKSLAPLRFYNAGMVGALVPN</sequence>
<dbReference type="InterPro" id="IPR000742">
    <property type="entry name" value="EGF"/>
</dbReference>
<organism evidence="3 4">
    <name type="scientific">Allacma fusca</name>
    <dbReference type="NCBI Taxonomy" id="39272"/>
    <lineage>
        <taxon>Eukaryota</taxon>
        <taxon>Metazoa</taxon>
        <taxon>Ecdysozoa</taxon>
        <taxon>Arthropoda</taxon>
        <taxon>Hexapoda</taxon>
        <taxon>Collembola</taxon>
        <taxon>Symphypleona</taxon>
        <taxon>Sminthuridae</taxon>
        <taxon>Allacma</taxon>
    </lineage>
</organism>
<feature type="signal peptide" evidence="1">
    <location>
        <begin position="1"/>
        <end position="17"/>
    </location>
</feature>
<evidence type="ECO:0000259" key="2">
    <source>
        <dbReference type="PROSITE" id="PS01186"/>
    </source>
</evidence>
<comment type="caution">
    <text evidence="3">The sequence shown here is derived from an EMBL/GenBank/DDBJ whole genome shotgun (WGS) entry which is preliminary data.</text>
</comment>
<dbReference type="EMBL" id="CAJVCH010036767">
    <property type="protein sequence ID" value="CAG7716214.1"/>
    <property type="molecule type" value="Genomic_DNA"/>
</dbReference>
<evidence type="ECO:0000313" key="3">
    <source>
        <dbReference type="EMBL" id="CAG7716214.1"/>
    </source>
</evidence>
<dbReference type="AlphaFoldDB" id="A0A8J2JY36"/>
<reference evidence="3" key="1">
    <citation type="submission" date="2021-06" db="EMBL/GenBank/DDBJ databases">
        <authorList>
            <person name="Hodson N. C."/>
            <person name="Mongue J. A."/>
            <person name="Jaron S. K."/>
        </authorList>
    </citation>
    <scope>NUCLEOTIDE SEQUENCE</scope>
</reference>
<accession>A0A8J2JY36</accession>